<evidence type="ECO:0000256" key="1">
    <source>
        <dbReference type="SAM" id="Phobius"/>
    </source>
</evidence>
<sequence length="74" mass="8451">MSLLHKKITPLSFVRSFSVVVGLVLIWRGIWYVLDGLDLWLFGNSHVWSALGGIALGLWILYLPDKDLKEIEKL</sequence>
<dbReference type="STRING" id="1798689.A3I29_00835"/>
<accession>A0A1F6N9W0</accession>
<evidence type="ECO:0000313" key="3">
    <source>
        <dbReference type="Proteomes" id="UP000178726"/>
    </source>
</evidence>
<dbReference type="AlphaFoldDB" id="A0A1F6N9W0"/>
<comment type="caution">
    <text evidence="2">The sequence shown here is derived from an EMBL/GenBank/DDBJ whole genome shotgun (WGS) entry which is preliminary data.</text>
</comment>
<feature type="transmembrane region" description="Helical" evidence="1">
    <location>
        <begin position="12"/>
        <end position="34"/>
    </location>
</feature>
<feature type="transmembrane region" description="Helical" evidence="1">
    <location>
        <begin position="46"/>
        <end position="64"/>
    </location>
</feature>
<dbReference type="Proteomes" id="UP000178726">
    <property type="component" value="Unassembled WGS sequence"/>
</dbReference>
<name>A0A1F6N9W0_9BACT</name>
<keyword evidence="1" id="KW-1133">Transmembrane helix</keyword>
<protein>
    <submittedName>
        <fullName evidence="2">Uncharacterized protein</fullName>
    </submittedName>
</protein>
<keyword evidence="1" id="KW-0812">Transmembrane</keyword>
<proteinExistence type="predicted"/>
<gene>
    <name evidence="2" type="ORF">A3I29_00835</name>
</gene>
<reference evidence="2 3" key="1">
    <citation type="journal article" date="2016" name="Nat. Commun.">
        <title>Thousands of microbial genomes shed light on interconnected biogeochemical processes in an aquifer system.</title>
        <authorList>
            <person name="Anantharaman K."/>
            <person name="Brown C.T."/>
            <person name="Hug L.A."/>
            <person name="Sharon I."/>
            <person name="Castelle C.J."/>
            <person name="Probst A.J."/>
            <person name="Thomas B.C."/>
            <person name="Singh A."/>
            <person name="Wilkins M.J."/>
            <person name="Karaoz U."/>
            <person name="Brodie E.L."/>
            <person name="Williams K.H."/>
            <person name="Hubbard S.S."/>
            <person name="Banfield J.F."/>
        </authorList>
    </citation>
    <scope>NUCLEOTIDE SEQUENCE [LARGE SCALE GENOMIC DNA]</scope>
</reference>
<dbReference type="EMBL" id="MFQK01000040">
    <property type="protein sequence ID" value="OGH80558.1"/>
    <property type="molecule type" value="Genomic_DNA"/>
</dbReference>
<evidence type="ECO:0000313" key="2">
    <source>
        <dbReference type="EMBL" id="OGH80558.1"/>
    </source>
</evidence>
<keyword evidence="1" id="KW-0472">Membrane</keyword>
<organism evidence="2 3">
    <name type="scientific">Candidatus Magasanikbacteria bacterium RIFCSPLOWO2_02_FULL_44_11</name>
    <dbReference type="NCBI Taxonomy" id="1798689"/>
    <lineage>
        <taxon>Bacteria</taxon>
        <taxon>Candidatus Magasanikiibacteriota</taxon>
    </lineage>
</organism>